<evidence type="ECO:0000313" key="4">
    <source>
        <dbReference type="EMBL" id="OWF35282.1"/>
    </source>
</evidence>
<proteinExistence type="predicted"/>
<comment type="caution">
    <text evidence="4">The sequence shown here is derived from an EMBL/GenBank/DDBJ whole genome shotgun (WGS) entry which is preliminary data.</text>
</comment>
<dbReference type="STRING" id="6573.A0A210PFM1"/>
<dbReference type="GO" id="GO:0004888">
    <property type="term" value="F:transmembrane signaling receptor activity"/>
    <property type="evidence" value="ECO:0007669"/>
    <property type="project" value="InterPro"/>
</dbReference>
<gene>
    <name evidence="4" type="ORF">KP79_PYT22794</name>
</gene>
<evidence type="ECO:0000256" key="1">
    <source>
        <dbReference type="ARBA" id="ARBA00004141"/>
    </source>
</evidence>
<dbReference type="Pfam" id="PF02931">
    <property type="entry name" value="Neur_chan_LBD"/>
    <property type="match status" value="1"/>
</dbReference>
<feature type="domain" description="Neurotransmitter-gated ion-channel ligand-binding" evidence="3">
    <location>
        <begin position="2"/>
        <end position="146"/>
    </location>
</feature>
<protein>
    <submittedName>
        <fullName evidence="4">Acetylcholine receptor subunit alpha-type acr-16</fullName>
    </submittedName>
</protein>
<dbReference type="SUPFAM" id="SSF63712">
    <property type="entry name" value="Nicotinic receptor ligand binding domain-like"/>
    <property type="match status" value="1"/>
</dbReference>
<evidence type="ECO:0000259" key="3">
    <source>
        <dbReference type="Pfam" id="PF02931"/>
    </source>
</evidence>
<name>A0A210PFM1_MIZYE</name>
<keyword evidence="2" id="KW-0472">Membrane</keyword>
<dbReference type="CDD" id="cd18989">
    <property type="entry name" value="LGIC_ECD_cation"/>
    <property type="match status" value="1"/>
</dbReference>
<keyword evidence="5" id="KW-1185">Reference proteome</keyword>
<dbReference type="Proteomes" id="UP000242188">
    <property type="component" value="Unassembled WGS sequence"/>
</dbReference>
<dbReference type="PANTHER" id="PTHR18945">
    <property type="entry name" value="NEUROTRANSMITTER GATED ION CHANNEL"/>
    <property type="match status" value="1"/>
</dbReference>
<dbReference type="InterPro" id="IPR006202">
    <property type="entry name" value="Neur_chan_lig-bd"/>
</dbReference>
<dbReference type="InterPro" id="IPR018000">
    <property type="entry name" value="Neurotransmitter_ion_chnl_CS"/>
</dbReference>
<dbReference type="GO" id="GO:0016020">
    <property type="term" value="C:membrane"/>
    <property type="evidence" value="ECO:0007669"/>
    <property type="project" value="UniProtKB-SubCell"/>
</dbReference>
<dbReference type="OrthoDB" id="6133385at2759"/>
<accession>A0A210PFM1</accession>
<comment type="subcellular location">
    <subcellularLocation>
        <location evidence="1">Membrane</location>
        <topology evidence="1">Multi-pass membrane protein</topology>
    </subcellularLocation>
</comment>
<sequence length="192" mass="22276">MRSISEINERLQTMSFIAWLDIGWVDEFLILSDNVESLLIPKEDIWYPEISIYEAVDDHQTISDGKYVILFRNGHVSWYPGGEYIIRCVIDIRRYPFDVQVCNLRVGAWITTTWTQRLIASEKGLDVSKCIENGDYQNNGRTNQNSWLQQFYNMVPYLPKTAPFTSAHQHTCSRCHVVFPKYTSVPTSNEVG</sequence>
<dbReference type="InterPro" id="IPR036734">
    <property type="entry name" value="Neur_chan_lig-bd_sf"/>
</dbReference>
<dbReference type="EMBL" id="NEDP02076734">
    <property type="protein sequence ID" value="OWF35282.1"/>
    <property type="molecule type" value="Genomic_DNA"/>
</dbReference>
<organism evidence="4 5">
    <name type="scientific">Mizuhopecten yessoensis</name>
    <name type="common">Japanese scallop</name>
    <name type="synonym">Patinopecten yessoensis</name>
    <dbReference type="NCBI Taxonomy" id="6573"/>
    <lineage>
        <taxon>Eukaryota</taxon>
        <taxon>Metazoa</taxon>
        <taxon>Spiralia</taxon>
        <taxon>Lophotrochozoa</taxon>
        <taxon>Mollusca</taxon>
        <taxon>Bivalvia</taxon>
        <taxon>Autobranchia</taxon>
        <taxon>Pteriomorphia</taxon>
        <taxon>Pectinida</taxon>
        <taxon>Pectinoidea</taxon>
        <taxon>Pectinidae</taxon>
        <taxon>Mizuhopecten</taxon>
    </lineage>
</organism>
<dbReference type="Gene3D" id="2.70.170.10">
    <property type="entry name" value="Neurotransmitter-gated ion-channel ligand-binding domain"/>
    <property type="match status" value="1"/>
</dbReference>
<reference evidence="4 5" key="1">
    <citation type="journal article" date="2017" name="Nat. Ecol. Evol.">
        <title>Scallop genome provides insights into evolution of bilaterian karyotype and development.</title>
        <authorList>
            <person name="Wang S."/>
            <person name="Zhang J."/>
            <person name="Jiao W."/>
            <person name="Li J."/>
            <person name="Xun X."/>
            <person name="Sun Y."/>
            <person name="Guo X."/>
            <person name="Huan P."/>
            <person name="Dong B."/>
            <person name="Zhang L."/>
            <person name="Hu X."/>
            <person name="Sun X."/>
            <person name="Wang J."/>
            <person name="Zhao C."/>
            <person name="Wang Y."/>
            <person name="Wang D."/>
            <person name="Huang X."/>
            <person name="Wang R."/>
            <person name="Lv J."/>
            <person name="Li Y."/>
            <person name="Zhang Z."/>
            <person name="Liu B."/>
            <person name="Lu W."/>
            <person name="Hui Y."/>
            <person name="Liang J."/>
            <person name="Zhou Z."/>
            <person name="Hou R."/>
            <person name="Li X."/>
            <person name="Liu Y."/>
            <person name="Li H."/>
            <person name="Ning X."/>
            <person name="Lin Y."/>
            <person name="Zhao L."/>
            <person name="Xing Q."/>
            <person name="Dou J."/>
            <person name="Li Y."/>
            <person name="Mao J."/>
            <person name="Guo H."/>
            <person name="Dou H."/>
            <person name="Li T."/>
            <person name="Mu C."/>
            <person name="Jiang W."/>
            <person name="Fu Q."/>
            <person name="Fu X."/>
            <person name="Miao Y."/>
            <person name="Liu J."/>
            <person name="Yu Q."/>
            <person name="Li R."/>
            <person name="Liao H."/>
            <person name="Li X."/>
            <person name="Kong Y."/>
            <person name="Jiang Z."/>
            <person name="Chourrout D."/>
            <person name="Li R."/>
            <person name="Bao Z."/>
        </authorList>
    </citation>
    <scope>NUCLEOTIDE SEQUENCE [LARGE SCALE GENOMIC DNA]</scope>
    <source>
        <strain evidence="4 5">PY_sf001</strain>
    </source>
</reference>
<dbReference type="GO" id="GO:0005230">
    <property type="term" value="F:extracellular ligand-gated monoatomic ion channel activity"/>
    <property type="evidence" value="ECO:0007669"/>
    <property type="project" value="InterPro"/>
</dbReference>
<evidence type="ECO:0000256" key="2">
    <source>
        <dbReference type="ARBA" id="ARBA00023136"/>
    </source>
</evidence>
<dbReference type="InterPro" id="IPR006201">
    <property type="entry name" value="Neur_channel"/>
</dbReference>
<dbReference type="AlphaFoldDB" id="A0A210PFM1"/>
<evidence type="ECO:0000313" key="5">
    <source>
        <dbReference type="Proteomes" id="UP000242188"/>
    </source>
</evidence>
<dbReference type="PROSITE" id="PS00236">
    <property type="entry name" value="NEUROTR_ION_CHANNEL"/>
    <property type="match status" value="1"/>
</dbReference>
<keyword evidence="4" id="KW-0675">Receptor</keyword>